<dbReference type="RefSeq" id="WP_076524111.1">
    <property type="nucleotide sequence ID" value="NZ_CP048103.1"/>
</dbReference>
<dbReference type="PANTHER" id="PTHR34975:SF2">
    <property type="entry name" value="SPORE GERMINATION PROTEIN A2"/>
    <property type="match status" value="1"/>
</dbReference>
<keyword evidence="7 8" id="KW-0472">Membrane</keyword>
<evidence type="ECO:0000256" key="6">
    <source>
        <dbReference type="ARBA" id="ARBA00022989"/>
    </source>
</evidence>
<name>A0A1N7KPQ3_9BACL</name>
<evidence type="ECO:0000256" key="7">
    <source>
        <dbReference type="ARBA" id="ARBA00023136"/>
    </source>
</evidence>
<evidence type="ECO:0000256" key="5">
    <source>
        <dbReference type="ARBA" id="ARBA00022692"/>
    </source>
</evidence>
<evidence type="ECO:0000256" key="2">
    <source>
        <dbReference type="ARBA" id="ARBA00007998"/>
    </source>
</evidence>
<comment type="similarity">
    <text evidence="2">Belongs to the amino acid-polyamine-organocation (APC) superfamily. Spore germination protein (SGP) (TC 2.A.3.9) family.</text>
</comment>
<feature type="transmembrane region" description="Helical" evidence="8">
    <location>
        <begin position="113"/>
        <end position="132"/>
    </location>
</feature>
<protein>
    <submittedName>
        <fullName evidence="9">Spore germination protein</fullName>
    </submittedName>
</protein>
<comment type="subcellular location">
    <subcellularLocation>
        <location evidence="1">Membrane</location>
        <topology evidence="1">Multi-pass membrane protein</topology>
    </subcellularLocation>
</comment>
<dbReference type="EMBL" id="FTOD01000003">
    <property type="protein sequence ID" value="SIS63400.1"/>
    <property type="molecule type" value="Genomic_DNA"/>
</dbReference>
<keyword evidence="10" id="KW-1185">Reference proteome</keyword>
<evidence type="ECO:0000313" key="9">
    <source>
        <dbReference type="EMBL" id="SIS63400.1"/>
    </source>
</evidence>
<dbReference type="PANTHER" id="PTHR34975">
    <property type="entry name" value="SPORE GERMINATION PROTEIN A2"/>
    <property type="match status" value="1"/>
</dbReference>
<feature type="transmembrane region" description="Helical" evidence="8">
    <location>
        <begin position="39"/>
        <end position="61"/>
    </location>
</feature>
<organism evidence="9 10">
    <name type="scientific">Kroppenstedtia eburnea</name>
    <dbReference type="NCBI Taxonomy" id="714067"/>
    <lineage>
        <taxon>Bacteria</taxon>
        <taxon>Bacillati</taxon>
        <taxon>Bacillota</taxon>
        <taxon>Bacilli</taxon>
        <taxon>Bacillales</taxon>
        <taxon>Thermoactinomycetaceae</taxon>
        <taxon>Kroppenstedtia</taxon>
    </lineage>
</organism>
<dbReference type="GO" id="GO:0016020">
    <property type="term" value="C:membrane"/>
    <property type="evidence" value="ECO:0007669"/>
    <property type="project" value="UniProtKB-SubCell"/>
</dbReference>
<evidence type="ECO:0000256" key="4">
    <source>
        <dbReference type="ARBA" id="ARBA00022544"/>
    </source>
</evidence>
<sequence>MEFSREITVPQLTAILINAMVGVEIFHLPQYVIRSAGTSAPLTVILGSLLALAGLLTWVVLGMRYPRQSVFRYGESLIGRWPARFFHLCLLLLFAVLTALAAREFGEVVITYILRRTPVEVTVLVMLVLAALPTRNDLNSFAYIQLFYLPLILVPLPVILVTALKDSEVYYVQPFWSGDLPGILGGMLGVAGLFQAGLILTAVMPAMRKPRQAKKAVLWSVGVTGGIYLMVVTVVLAFFGEAEARLILWPTMEFSKAVVFPGDFLERLDALFLVAWVIAVFTTLFSGYYLTVHGLAHLFRLRDHRPLSLFVLPVIYGLAMFAQNVLQVGDFVRWVGNSGLILSFGYPLLLLLFHGIRSKGGKRDAEKTASST</sequence>
<evidence type="ECO:0000256" key="1">
    <source>
        <dbReference type="ARBA" id="ARBA00004141"/>
    </source>
</evidence>
<dbReference type="OrthoDB" id="2661055at2"/>
<feature type="transmembrane region" description="Helical" evidence="8">
    <location>
        <begin position="183"/>
        <end position="204"/>
    </location>
</feature>
<keyword evidence="6 8" id="KW-1133">Transmembrane helix</keyword>
<dbReference type="Pfam" id="PF03845">
    <property type="entry name" value="Spore_permease"/>
    <property type="match status" value="1"/>
</dbReference>
<accession>A0A1N7KPQ3</accession>
<keyword evidence="3" id="KW-0813">Transport</keyword>
<feature type="transmembrane region" description="Helical" evidence="8">
    <location>
        <begin position="307"/>
        <end position="325"/>
    </location>
</feature>
<gene>
    <name evidence="9" type="ORF">SAMN05421790_103193</name>
</gene>
<keyword evidence="4" id="KW-0309">Germination</keyword>
<feature type="transmembrane region" description="Helical" evidence="8">
    <location>
        <begin position="270"/>
        <end position="295"/>
    </location>
</feature>
<proteinExistence type="inferred from homology"/>
<dbReference type="AlphaFoldDB" id="A0A1N7KPQ3"/>
<feature type="transmembrane region" description="Helical" evidence="8">
    <location>
        <begin position="12"/>
        <end position="33"/>
    </location>
</feature>
<dbReference type="NCBIfam" id="TIGR00912">
    <property type="entry name" value="2A0309"/>
    <property type="match status" value="1"/>
</dbReference>
<feature type="transmembrane region" description="Helical" evidence="8">
    <location>
        <begin position="216"/>
        <end position="239"/>
    </location>
</feature>
<feature type="transmembrane region" description="Helical" evidence="8">
    <location>
        <begin position="81"/>
        <end position="101"/>
    </location>
</feature>
<dbReference type="Proteomes" id="UP000186795">
    <property type="component" value="Unassembled WGS sequence"/>
</dbReference>
<feature type="transmembrane region" description="Helical" evidence="8">
    <location>
        <begin position="144"/>
        <end position="163"/>
    </location>
</feature>
<evidence type="ECO:0000313" key="10">
    <source>
        <dbReference type="Proteomes" id="UP000186795"/>
    </source>
</evidence>
<evidence type="ECO:0000256" key="8">
    <source>
        <dbReference type="SAM" id="Phobius"/>
    </source>
</evidence>
<dbReference type="InterPro" id="IPR004761">
    <property type="entry name" value="Spore_GerAB"/>
</dbReference>
<evidence type="ECO:0000256" key="3">
    <source>
        <dbReference type="ARBA" id="ARBA00022448"/>
    </source>
</evidence>
<keyword evidence="5 8" id="KW-0812">Transmembrane</keyword>
<reference evidence="10" key="1">
    <citation type="submission" date="2017-01" db="EMBL/GenBank/DDBJ databases">
        <authorList>
            <person name="Varghese N."/>
            <person name="Submissions S."/>
        </authorList>
    </citation>
    <scope>NUCLEOTIDE SEQUENCE [LARGE SCALE GENOMIC DNA]</scope>
    <source>
        <strain evidence="10">DSM 45196</strain>
    </source>
</reference>
<dbReference type="GO" id="GO:0009847">
    <property type="term" value="P:spore germination"/>
    <property type="evidence" value="ECO:0007669"/>
    <property type="project" value="InterPro"/>
</dbReference>
<feature type="transmembrane region" description="Helical" evidence="8">
    <location>
        <begin position="331"/>
        <end position="353"/>
    </location>
</feature>
<dbReference type="Gene3D" id="1.20.1740.10">
    <property type="entry name" value="Amino acid/polyamine transporter I"/>
    <property type="match status" value="1"/>
</dbReference>